<dbReference type="InterPro" id="IPR017440">
    <property type="entry name" value="Cit_synth/succinyl-CoA_lig_AS"/>
</dbReference>
<dbReference type="InterPro" id="IPR003781">
    <property type="entry name" value="CoA-bd"/>
</dbReference>
<dbReference type="EMBL" id="CP117811">
    <property type="protein sequence ID" value="WDE96155.1"/>
    <property type="molecule type" value="Genomic_DNA"/>
</dbReference>
<dbReference type="Pfam" id="PF02629">
    <property type="entry name" value="CoA_binding"/>
    <property type="match status" value="1"/>
</dbReference>
<dbReference type="InterPro" id="IPR005811">
    <property type="entry name" value="SUCC_ACL_C"/>
</dbReference>
<keyword evidence="2 4" id="KW-0436">Ligase</keyword>
<dbReference type="PANTHER" id="PTHR11117">
    <property type="entry name" value="SUCCINYL-COA LIGASE SUBUNIT ALPHA"/>
    <property type="match status" value="1"/>
</dbReference>
<dbReference type="PROSITE" id="PS00399">
    <property type="entry name" value="SUCCINYL_COA_LIG_2"/>
    <property type="match status" value="1"/>
</dbReference>
<sequence length="290" mass="30202">MAILVTEKTRVVVQGITGSQGAFHTGLMKDYMDNFVVAGVTPGKGGQDLDGTPVYDSVAEAVEKQQVNTSVIFVPPPFAADAILEAVAAELDLVICITEGIPVLDMMKVKHAMKGSKTRLIGPNCPGVITPGIGKIGIMPADIHSKGKIGIISRSGTLTYEAVDQITKAGLGQTTCVGIGGDPINGTQHLDVVKLFAEDPETEGIVLIGEIGGDAEEQAALWIKENYKKPVVGFIAGLTAPPGKRMGHAGAIVGGGDRTGAEKVQYLKDCGIKMVQSPSDIGDAMKSFFS</sequence>
<dbReference type="Gene3D" id="3.40.50.720">
    <property type="entry name" value="NAD(P)-binding Rossmann-like Domain"/>
    <property type="match status" value="1"/>
</dbReference>
<feature type="binding site" evidence="4">
    <location>
        <position position="44"/>
    </location>
    <ligand>
        <name>CoA</name>
        <dbReference type="ChEBI" id="CHEBI:57287"/>
    </ligand>
</feature>
<dbReference type="SMART" id="SM00881">
    <property type="entry name" value="CoA_binding"/>
    <property type="match status" value="1"/>
</dbReference>
<evidence type="ECO:0000256" key="4">
    <source>
        <dbReference type="HAMAP-Rule" id="MF_01988"/>
    </source>
</evidence>
<comment type="catalytic activity">
    <reaction evidence="4 6">
        <text>succinate + ATP + CoA = succinyl-CoA + ADP + phosphate</text>
        <dbReference type="Rhea" id="RHEA:17661"/>
        <dbReference type="ChEBI" id="CHEBI:30031"/>
        <dbReference type="ChEBI" id="CHEBI:30616"/>
        <dbReference type="ChEBI" id="CHEBI:43474"/>
        <dbReference type="ChEBI" id="CHEBI:57287"/>
        <dbReference type="ChEBI" id="CHEBI:57292"/>
        <dbReference type="ChEBI" id="CHEBI:456216"/>
        <dbReference type="EC" id="6.2.1.5"/>
    </reaction>
</comment>
<protein>
    <recommendedName>
        <fullName evidence="4">Succinate--CoA ligase [ADP-forming] subunit alpha</fullName>
        <ecNumber evidence="4">6.2.1.5</ecNumber>
    </recommendedName>
    <alternativeName>
        <fullName evidence="4">Succinyl-CoA synthetase subunit alpha</fullName>
        <shortName evidence="4">SCS-alpha</shortName>
    </alternativeName>
</protein>
<dbReference type="PIRSF" id="PIRSF001553">
    <property type="entry name" value="SucCS_alpha"/>
    <property type="match status" value="1"/>
</dbReference>
<evidence type="ECO:0000313" key="8">
    <source>
        <dbReference type="EMBL" id="WDE96155.1"/>
    </source>
</evidence>
<dbReference type="EC" id="6.2.1.5" evidence="4"/>
<keyword evidence="9" id="KW-1185">Reference proteome</keyword>
<dbReference type="InterPro" id="IPR005810">
    <property type="entry name" value="CoA_lig_alpha"/>
</dbReference>
<evidence type="ECO:0000256" key="2">
    <source>
        <dbReference type="ARBA" id="ARBA00022598"/>
    </source>
</evidence>
<evidence type="ECO:0000256" key="3">
    <source>
        <dbReference type="ARBA" id="ARBA00022741"/>
    </source>
</evidence>
<organism evidence="8 9">
    <name type="scientific">Lentisphaera profundi</name>
    <dbReference type="NCBI Taxonomy" id="1658616"/>
    <lineage>
        <taxon>Bacteria</taxon>
        <taxon>Pseudomonadati</taxon>
        <taxon>Lentisphaerota</taxon>
        <taxon>Lentisphaeria</taxon>
        <taxon>Lentisphaerales</taxon>
        <taxon>Lentisphaeraceae</taxon>
        <taxon>Lentisphaera</taxon>
    </lineage>
</organism>
<dbReference type="SUPFAM" id="SSF51735">
    <property type="entry name" value="NAD(P)-binding Rossmann-fold domains"/>
    <property type="match status" value="1"/>
</dbReference>
<dbReference type="Pfam" id="PF00549">
    <property type="entry name" value="Ligase_CoA"/>
    <property type="match status" value="1"/>
</dbReference>
<name>A0ABY7VPQ8_9BACT</name>
<dbReference type="PROSITE" id="PS01216">
    <property type="entry name" value="SUCCINYL_COA_LIG_1"/>
    <property type="match status" value="1"/>
</dbReference>
<dbReference type="InterPro" id="IPR036291">
    <property type="entry name" value="NAD(P)-bd_dom_sf"/>
</dbReference>
<reference evidence="8 9" key="1">
    <citation type="submission" date="2023-02" db="EMBL/GenBank/DDBJ databases">
        <title>Genome sequence of Lentisphaera profundi SAORIC-696.</title>
        <authorList>
            <person name="Kim e."/>
            <person name="Cho J.-C."/>
            <person name="Choi A."/>
            <person name="Kang I."/>
        </authorList>
    </citation>
    <scope>NUCLEOTIDE SEQUENCE [LARGE SCALE GENOMIC DNA]</scope>
    <source>
        <strain evidence="8 9">SAORIC-696</strain>
    </source>
</reference>
<dbReference type="InterPro" id="IPR016102">
    <property type="entry name" value="Succinyl-CoA_synth-like"/>
</dbReference>
<dbReference type="SUPFAM" id="SSF52210">
    <property type="entry name" value="Succinyl-CoA synthetase domains"/>
    <property type="match status" value="1"/>
</dbReference>
<evidence type="ECO:0000256" key="5">
    <source>
        <dbReference type="RuleBase" id="RU000677"/>
    </source>
</evidence>
<comment type="subunit">
    <text evidence="4 6">Heterotetramer of two alpha and two beta subunits.</text>
</comment>
<feature type="binding site" evidence="4">
    <location>
        <begin position="97"/>
        <end position="99"/>
    </location>
    <ligand>
        <name>CoA</name>
        <dbReference type="ChEBI" id="CHEBI:57287"/>
    </ligand>
</feature>
<accession>A0ABY7VPQ8</accession>
<comment type="catalytic activity">
    <reaction evidence="4">
        <text>GTP + succinate + CoA = succinyl-CoA + GDP + phosphate</text>
        <dbReference type="Rhea" id="RHEA:22120"/>
        <dbReference type="ChEBI" id="CHEBI:30031"/>
        <dbReference type="ChEBI" id="CHEBI:37565"/>
        <dbReference type="ChEBI" id="CHEBI:43474"/>
        <dbReference type="ChEBI" id="CHEBI:57287"/>
        <dbReference type="ChEBI" id="CHEBI:57292"/>
        <dbReference type="ChEBI" id="CHEBI:58189"/>
    </reaction>
</comment>
<dbReference type="GO" id="GO:0004775">
    <property type="term" value="F:succinate-CoA ligase (ADP-forming) activity"/>
    <property type="evidence" value="ECO:0007669"/>
    <property type="project" value="UniProtKB-EC"/>
</dbReference>
<dbReference type="InterPro" id="IPR033847">
    <property type="entry name" value="Citrt_syn/SCS-alpha_CS"/>
</dbReference>
<dbReference type="Gene3D" id="3.40.50.261">
    <property type="entry name" value="Succinyl-CoA synthetase domains"/>
    <property type="match status" value="1"/>
</dbReference>
<gene>
    <name evidence="4 8" type="primary">sucD</name>
    <name evidence="8" type="ORF">PQO03_10560</name>
</gene>
<dbReference type="PRINTS" id="PR01798">
    <property type="entry name" value="SCOASYNTHASE"/>
</dbReference>
<feature type="binding site" evidence="4">
    <location>
        <begin position="17"/>
        <end position="20"/>
    </location>
    <ligand>
        <name>CoA</name>
        <dbReference type="ChEBI" id="CHEBI:57287"/>
    </ligand>
</feature>
<feature type="active site" description="Tele-phosphohistidine intermediate" evidence="4">
    <location>
        <position position="248"/>
    </location>
</feature>
<keyword evidence="1 4" id="KW-0816">Tricarboxylic acid cycle</keyword>
<comment type="similarity">
    <text evidence="4 5">Belongs to the succinate/malate CoA ligase alpha subunit family.</text>
</comment>
<dbReference type="RefSeq" id="WP_274150227.1">
    <property type="nucleotide sequence ID" value="NZ_CP117811.1"/>
</dbReference>
<evidence type="ECO:0000313" key="9">
    <source>
        <dbReference type="Proteomes" id="UP001214250"/>
    </source>
</evidence>
<dbReference type="NCBIfam" id="NF004230">
    <property type="entry name" value="PRK05678.1"/>
    <property type="match status" value="1"/>
</dbReference>
<keyword evidence="3 4" id="KW-0547">Nucleotide-binding</keyword>
<feature type="domain" description="CoA-binding" evidence="7">
    <location>
        <begin position="4"/>
        <end position="101"/>
    </location>
</feature>
<dbReference type="Proteomes" id="UP001214250">
    <property type="component" value="Chromosome 1"/>
</dbReference>
<comment type="function">
    <text evidence="4 6">Succinyl-CoA synthetase functions in the citric acid cycle (TCA), coupling the hydrolysis of succinyl-CoA to the synthesis of either ATP or GTP and thus represents the only step of substrate-level phosphorylation in the TCA. The alpha subunit of the enzyme binds the substrates coenzyme A and phosphate, while succinate binding and nucleotide specificity is provided by the beta subunit.</text>
</comment>
<evidence type="ECO:0000256" key="6">
    <source>
        <dbReference type="RuleBase" id="RU000699"/>
    </source>
</evidence>
<proteinExistence type="inferred from homology"/>
<dbReference type="NCBIfam" id="TIGR01019">
    <property type="entry name" value="sucCoAalpha"/>
    <property type="match status" value="1"/>
</dbReference>
<dbReference type="HAMAP" id="MF_01988">
    <property type="entry name" value="Succ_CoA_alpha"/>
    <property type="match status" value="1"/>
</dbReference>
<evidence type="ECO:0000256" key="1">
    <source>
        <dbReference type="ARBA" id="ARBA00022532"/>
    </source>
</evidence>
<dbReference type="PANTHER" id="PTHR11117:SF2">
    <property type="entry name" value="SUCCINATE--COA LIGASE [ADP_GDP-FORMING] SUBUNIT ALPHA, MITOCHONDRIAL"/>
    <property type="match status" value="1"/>
</dbReference>
<evidence type="ECO:0000259" key="7">
    <source>
        <dbReference type="SMART" id="SM00881"/>
    </source>
</evidence>
<comment type="pathway">
    <text evidence="4 6">Carbohydrate metabolism; tricarboxylic acid cycle; succinate from succinyl-CoA (ligase route): step 1/1.</text>
</comment>
<feature type="binding site" evidence="4">
    <location>
        <position position="160"/>
    </location>
    <ligand>
        <name>substrate</name>
        <note>ligand shared with subunit beta</note>
    </ligand>
</feature>